<reference evidence="2" key="1">
    <citation type="submission" date="2023-07" db="EMBL/GenBank/DDBJ databases">
        <authorList>
            <person name="Luz R."/>
            <person name="Cordeiro R."/>
            <person name="Fonseca A."/>
            <person name="Goncalves V."/>
        </authorList>
    </citation>
    <scope>NUCLEOTIDE SEQUENCE [LARGE SCALE GENOMIC DNA]</scope>
    <source>
        <strain evidence="2">BACA0444</strain>
    </source>
</reference>
<dbReference type="RefSeq" id="WP_322877496.1">
    <property type="nucleotide sequence ID" value="NZ_JAVMIP010000003.1"/>
</dbReference>
<evidence type="ECO:0000313" key="1">
    <source>
        <dbReference type="EMBL" id="MDS3860213.1"/>
    </source>
</evidence>
<sequence>MSKFDDTLKTFYAPNRQAWREWLKMNHRASAGIWLLYYKVRSQQPSIQYSEAVQEALCFGWIDSKVKSIDAERYQQVFTPRKPKSVWSKLNKSYVQDLIEQGLMTQAGLEMINRAKEDGSWTSLDQIEALIVPADLQQALATNALTNQNFQALSNSAKKNILFWIDSAKRAETRQKRIVQTVNAMALNQNP</sequence>
<dbReference type="Pfam" id="PF13376">
    <property type="entry name" value="OmdA"/>
    <property type="match status" value="1"/>
</dbReference>
<gene>
    <name evidence="1" type="ORF">RIF25_05280</name>
</gene>
<organism evidence="1 2">
    <name type="scientific">Pseudocalidococcus azoricus BACA0444</name>
    <dbReference type="NCBI Taxonomy" id="2918990"/>
    <lineage>
        <taxon>Bacteria</taxon>
        <taxon>Bacillati</taxon>
        <taxon>Cyanobacteriota</taxon>
        <taxon>Cyanophyceae</taxon>
        <taxon>Acaryochloridales</taxon>
        <taxon>Thermosynechococcaceae</taxon>
        <taxon>Pseudocalidococcus</taxon>
        <taxon>Pseudocalidococcus azoricus</taxon>
    </lineage>
</organism>
<dbReference type="EMBL" id="JAVMIP010000003">
    <property type="protein sequence ID" value="MDS3860213.1"/>
    <property type="molecule type" value="Genomic_DNA"/>
</dbReference>
<accession>A0AAE4FR40</accession>
<dbReference type="Proteomes" id="UP001268256">
    <property type="component" value="Unassembled WGS sequence"/>
</dbReference>
<comment type="caution">
    <text evidence="1">The sequence shown here is derived from an EMBL/GenBank/DDBJ whole genome shotgun (WGS) entry which is preliminary data.</text>
</comment>
<dbReference type="AlphaFoldDB" id="A0AAE4FR40"/>
<proteinExistence type="predicted"/>
<keyword evidence="2" id="KW-1185">Reference proteome</keyword>
<evidence type="ECO:0000313" key="2">
    <source>
        <dbReference type="Proteomes" id="UP001268256"/>
    </source>
</evidence>
<protein>
    <submittedName>
        <fullName evidence="1">YdeI/OmpD-associated family protein</fullName>
    </submittedName>
</protein>
<name>A0AAE4FR40_9CYAN</name>